<feature type="compositionally biased region" description="Polar residues" evidence="1">
    <location>
        <begin position="424"/>
        <end position="434"/>
    </location>
</feature>
<name>A0A7J6UY75_THATH</name>
<proteinExistence type="predicted"/>
<accession>A0A7J6UY75</accession>
<organism evidence="2 3">
    <name type="scientific">Thalictrum thalictroides</name>
    <name type="common">Rue-anemone</name>
    <name type="synonym">Anemone thalictroides</name>
    <dbReference type="NCBI Taxonomy" id="46969"/>
    <lineage>
        <taxon>Eukaryota</taxon>
        <taxon>Viridiplantae</taxon>
        <taxon>Streptophyta</taxon>
        <taxon>Embryophyta</taxon>
        <taxon>Tracheophyta</taxon>
        <taxon>Spermatophyta</taxon>
        <taxon>Magnoliopsida</taxon>
        <taxon>Ranunculales</taxon>
        <taxon>Ranunculaceae</taxon>
        <taxon>Thalictroideae</taxon>
        <taxon>Thalictrum</taxon>
    </lineage>
</organism>
<feature type="region of interest" description="Disordered" evidence="1">
    <location>
        <begin position="475"/>
        <end position="495"/>
    </location>
</feature>
<gene>
    <name evidence="2" type="ORF">FRX31_032830</name>
</gene>
<evidence type="ECO:0008006" key="4">
    <source>
        <dbReference type="Google" id="ProtNLM"/>
    </source>
</evidence>
<dbReference type="AlphaFoldDB" id="A0A7J6UY75"/>
<feature type="region of interest" description="Disordered" evidence="1">
    <location>
        <begin position="405"/>
        <end position="454"/>
    </location>
</feature>
<feature type="region of interest" description="Disordered" evidence="1">
    <location>
        <begin position="360"/>
        <end position="379"/>
    </location>
</feature>
<dbReference type="EMBL" id="JABWDY010041195">
    <property type="protein sequence ID" value="KAF5177586.1"/>
    <property type="molecule type" value="Genomic_DNA"/>
</dbReference>
<comment type="caution">
    <text evidence="2">The sequence shown here is derived from an EMBL/GenBank/DDBJ whole genome shotgun (WGS) entry which is preliminary data.</text>
</comment>
<protein>
    <recommendedName>
        <fullName evidence="4">DUF4283 domain-containing protein</fullName>
    </recommendedName>
</protein>
<evidence type="ECO:0000256" key="1">
    <source>
        <dbReference type="SAM" id="MobiDB-lite"/>
    </source>
</evidence>
<reference evidence="2 3" key="1">
    <citation type="submission" date="2020-06" db="EMBL/GenBank/DDBJ databases">
        <title>Transcriptomic and genomic resources for Thalictrum thalictroides and T. hernandezii: Facilitating candidate gene discovery in an emerging model plant lineage.</title>
        <authorList>
            <person name="Arias T."/>
            <person name="Riano-Pachon D.M."/>
            <person name="Di Stilio V.S."/>
        </authorList>
    </citation>
    <scope>NUCLEOTIDE SEQUENCE [LARGE SCALE GENOMIC DNA]</scope>
    <source>
        <strain evidence="3">cv. WT478/WT964</strain>
        <tissue evidence="2">Leaves</tissue>
    </source>
</reference>
<dbReference type="OrthoDB" id="2005407at2759"/>
<dbReference type="Proteomes" id="UP000554482">
    <property type="component" value="Unassembled WGS sequence"/>
</dbReference>
<feature type="compositionally biased region" description="Basic and acidic residues" evidence="1">
    <location>
        <begin position="478"/>
        <end position="491"/>
    </location>
</feature>
<evidence type="ECO:0000313" key="2">
    <source>
        <dbReference type="EMBL" id="KAF5177586.1"/>
    </source>
</evidence>
<feature type="region of interest" description="Disordered" evidence="1">
    <location>
        <begin position="681"/>
        <end position="704"/>
    </location>
</feature>
<evidence type="ECO:0000313" key="3">
    <source>
        <dbReference type="Proteomes" id="UP000554482"/>
    </source>
</evidence>
<keyword evidence="3" id="KW-1185">Reference proteome</keyword>
<sequence length="704" mass="80138">MYEERREMWGGMRRRSYAQVGGKSLEFEVLNNGNGFQTVEMIERGKGGVFRIEISEECTRWFSQVLCQASNIQGNVWKDWRFPDERFPVLVSARSNRWGEVLKFSMTLGRGGTRPKYKMLCFPTGEEKKGWAKVGEKLAFFVQAQERKEPKGPHLRERQNGVQKRNMITNIEVGNATPVRVEINSKGLVMNGEEWTKMVICATTDKGVDWCWVKEQILRKFRGVRMSFLDNGEAIVDMGNVREAEQIAALPPLWTEGWVVTFRRWRPMEGSLNRESDRMEDFWIRFKGIPLQLRNKQVVESLTKTCGILIQIDDSSLIFGCSTQRVKIKGGGSRPLPRSIWLEEKAYEFLITVTLEGNKEWEEESGERPIQNFTQRDDDVERSAVRGTVQREDQFDRFPTYAQVTASPSLNRPPGFEQVRIQHKSPSQAKQTQGEGACDHGPNMGMLNRGSDSNGLKIIESRSVVMETPITTGMDQCFDSREAPSGDRSESVRPNGKIHSKLAKNFFWANKSQRWPNWAKNNVRKNNRRSLRRGKSKERSAIEEMVSPMLLSGKGKGIQFEGGRRMVLLKRDQVGEVAVCSTEVREDCLQETTSTSSIKGQNTQVFSDGEVVVSTPLRDEVMQKLKDSLLNCSSDEQMEEWIKRLVLPLSSQLGVEAVGEAEKLEALYRELCQQNEKMKTQNDGLFGDYPMDDPDAEGGEGGMT</sequence>